<reference evidence="11 12" key="1">
    <citation type="journal article" date="2010" name="Stand. Genomic Sci.">
        <title>Complete genome sequence of Spirochaeta smaragdinae type strain (SEBR 4228).</title>
        <authorList>
            <person name="Mavromatis K."/>
            <person name="Yasawong M."/>
            <person name="Chertkov O."/>
            <person name="Lapidus A."/>
            <person name="Lucas S."/>
            <person name="Nolan M."/>
            <person name="Del Rio T.G."/>
            <person name="Tice H."/>
            <person name="Cheng J.F."/>
            <person name="Pitluck S."/>
            <person name="Liolios K."/>
            <person name="Ivanova N."/>
            <person name="Tapia R."/>
            <person name="Han C."/>
            <person name="Bruce D."/>
            <person name="Goodwin L."/>
            <person name="Pati A."/>
            <person name="Chen A."/>
            <person name="Palaniappan K."/>
            <person name="Land M."/>
            <person name="Hauser L."/>
            <person name="Chang Y.J."/>
            <person name="Jeffries C.D."/>
            <person name="Detter J.C."/>
            <person name="Rohde M."/>
            <person name="Brambilla E."/>
            <person name="Spring S."/>
            <person name="Goker M."/>
            <person name="Sikorski J."/>
            <person name="Woyke T."/>
            <person name="Bristow J."/>
            <person name="Eisen J.A."/>
            <person name="Markowitz V."/>
            <person name="Hugenholtz P."/>
            <person name="Klenk H.P."/>
            <person name="Kyrpides N.C."/>
        </authorList>
    </citation>
    <scope>NUCLEOTIDE SEQUENCE [LARGE SCALE GENOMIC DNA]</scope>
    <source>
        <strain evidence="12">DSM 11293 / JCM 15392 / SEBR 4228</strain>
    </source>
</reference>
<evidence type="ECO:0000256" key="7">
    <source>
        <dbReference type="ARBA" id="ARBA00022989"/>
    </source>
</evidence>
<dbReference type="HOGENOM" id="CLU_019602_1_1_12"/>
<dbReference type="InterPro" id="IPR043429">
    <property type="entry name" value="ArtM/GltK/GlnP/TcyL/YhdX-like"/>
</dbReference>
<dbReference type="GO" id="GO:0022857">
    <property type="term" value="F:transmembrane transporter activity"/>
    <property type="evidence" value="ECO:0007669"/>
    <property type="project" value="InterPro"/>
</dbReference>
<dbReference type="EMBL" id="CP002116">
    <property type="protein sequence ID" value="ADK80481.1"/>
    <property type="molecule type" value="Genomic_DNA"/>
</dbReference>
<dbReference type="STRING" id="573413.Spirs_1354"/>
<evidence type="ECO:0000313" key="11">
    <source>
        <dbReference type="EMBL" id="ADK80481.1"/>
    </source>
</evidence>
<feature type="transmembrane region" description="Helical" evidence="9">
    <location>
        <begin position="55"/>
        <end position="78"/>
    </location>
</feature>
<keyword evidence="8 9" id="KW-0472">Membrane</keyword>
<dbReference type="NCBIfam" id="TIGR01726">
    <property type="entry name" value="HEQRo_perm_3TM"/>
    <property type="match status" value="1"/>
</dbReference>
<dbReference type="InterPro" id="IPR010065">
    <property type="entry name" value="AA_ABC_transptr_permease_3TM"/>
</dbReference>
<evidence type="ECO:0000256" key="6">
    <source>
        <dbReference type="ARBA" id="ARBA00022970"/>
    </source>
</evidence>
<dbReference type="InterPro" id="IPR000515">
    <property type="entry name" value="MetI-like"/>
</dbReference>
<dbReference type="InterPro" id="IPR035906">
    <property type="entry name" value="MetI-like_sf"/>
</dbReference>
<evidence type="ECO:0000256" key="8">
    <source>
        <dbReference type="ARBA" id="ARBA00023136"/>
    </source>
</evidence>
<feature type="domain" description="ABC transmembrane type-1" evidence="10">
    <location>
        <begin position="19"/>
        <end position="199"/>
    </location>
</feature>
<protein>
    <submittedName>
        <fullName evidence="11">Polar amino acid ABC transporter, inner membrane subunit</fullName>
    </submittedName>
</protein>
<comment type="similarity">
    <text evidence="2">Belongs to the binding-protein-dependent transport system permease family. HisMQ subfamily.</text>
</comment>
<name>E1R459_SEDSS</name>
<evidence type="ECO:0000256" key="9">
    <source>
        <dbReference type="RuleBase" id="RU363032"/>
    </source>
</evidence>
<dbReference type="RefSeq" id="WP_013253945.1">
    <property type="nucleotide sequence ID" value="NC_014364.1"/>
</dbReference>
<dbReference type="Proteomes" id="UP000002318">
    <property type="component" value="Chromosome"/>
</dbReference>
<evidence type="ECO:0000256" key="2">
    <source>
        <dbReference type="ARBA" id="ARBA00010072"/>
    </source>
</evidence>
<dbReference type="Gene3D" id="1.10.3720.10">
    <property type="entry name" value="MetI-like"/>
    <property type="match status" value="1"/>
</dbReference>
<organism evidence="11 12">
    <name type="scientific">Sediminispirochaeta smaragdinae (strain DSM 11293 / JCM 15392 / SEBR 4228)</name>
    <name type="common">Spirochaeta smaragdinae</name>
    <dbReference type="NCBI Taxonomy" id="573413"/>
    <lineage>
        <taxon>Bacteria</taxon>
        <taxon>Pseudomonadati</taxon>
        <taxon>Spirochaetota</taxon>
        <taxon>Spirochaetia</taxon>
        <taxon>Spirochaetales</taxon>
        <taxon>Spirochaetaceae</taxon>
        <taxon>Sediminispirochaeta</taxon>
    </lineage>
</organism>
<keyword evidence="6" id="KW-0029">Amino-acid transport</keyword>
<evidence type="ECO:0000256" key="1">
    <source>
        <dbReference type="ARBA" id="ARBA00004429"/>
    </source>
</evidence>
<dbReference type="OrthoDB" id="9774451at2"/>
<evidence type="ECO:0000313" key="12">
    <source>
        <dbReference type="Proteomes" id="UP000002318"/>
    </source>
</evidence>
<keyword evidence="7 9" id="KW-1133">Transmembrane helix</keyword>
<keyword evidence="4" id="KW-1003">Cell membrane</keyword>
<keyword evidence="5 9" id="KW-0812">Transmembrane</keyword>
<feature type="transmembrane region" description="Helical" evidence="9">
    <location>
        <begin position="20"/>
        <end position="43"/>
    </location>
</feature>
<dbReference type="Pfam" id="PF00528">
    <property type="entry name" value="BPD_transp_1"/>
    <property type="match status" value="1"/>
</dbReference>
<keyword evidence="3 9" id="KW-0813">Transport</keyword>
<sequence>MFFEDISVLHQILRLGKAFLINLSFLPIVLLIGLILGSVIAVVRYYKIRILSQFFSLLVEIIRGAPFLLLVYATFFILPNIGISLSPFGTGVCVLSFTSSAFMSEIFLSGLRSIDTGQYFAADSIGMNFFQKMTLIIFPQMIKLTLPSIVGQVIMTIKDTSIVSLVGLAEVVRTSRQMSLLTQNSFLAFLIVGGYFFVICYPLILVSKNLERRLSTRH</sequence>
<comment type="subcellular location">
    <subcellularLocation>
        <location evidence="1">Cell inner membrane</location>
        <topology evidence="1">Multi-pass membrane protein</topology>
    </subcellularLocation>
    <subcellularLocation>
        <location evidence="9">Cell membrane</location>
        <topology evidence="9">Multi-pass membrane protein</topology>
    </subcellularLocation>
</comment>
<evidence type="ECO:0000259" key="10">
    <source>
        <dbReference type="PROSITE" id="PS50928"/>
    </source>
</evidence>
<dbReference type="AlphaFoldDB" id="E1R459"/>
<dbReference type="KEGG" id="ssm:Spirs_1354"/>
<keyword evidence="12" id="KW-1185">Reference proteome</keyword>
<dbReference type="CDD" id="cd06261">
    <property type="entry name" value="TM_PBP2"/>
    <property type="match status" value="1"/>
</dbReference>
<gene>
    <name evidence="11" type="ordered locus">Spirs_1354</name>
</gene>
<feature type="transmembrane region" description="Helical" evidence="9">
    <location>
        <begin position="186"/>
        <end position="207"/>
    </location>
</feature>
<feature type="transmembrane region" description="Helical" evidence="9">
    <location>
        <begin position="84"/>
        <end position="108"/>
    </location>
</feature>
<evidence type="ECO:0000256" key="5">
    <source>
        <dbReference type="ARBA" id="ARBA00022692"/>
    </source>
</evidence>
<accession>E1R459</accession>
<proteinExistence type="inferred from homology"/>
<dbReference type="PANTHER" id="PTHR30614">
    <property type="entry name" value="MEMBRANE COMPONENT OF AMINO ACID ABC TRANSPORTER"/>
    <property type="match status" value="1"/>
</dbReference>
<dbReference type="GO" id="GO:0006865">
    <property type="term" value="P:amino acid transport"/>
    <property type="evidence" value="ECO:0007669"/>
    <property type="project" value="UniProtKB-KW"/>
</dbReference>
<dbReference type="PANTHER" id="PTHR30614:SF0">
    <property type="entry name" value="L-CYSTINE TRANSPORT SYSTEM PERMEASE PROTEIN TCYL"/>
    <property type="match status" value="1"/>
</dbReference>
<dbReference type="eggNOG" id="COG0765">
    <property type="taxonomic scope" value="Bacteria"/>
</dbReference>
<dbReference type="PROSITE" id="PS50928">
    <property type="entry name" value="ABC_TM1"/>
    <property type="match status" value="1"/>
</dbReference>
<evidence type="ECO:0000256" key="3">
    <source>
        <dbReference type="ARBA" id="ARBA00022448"/>
    </source>
</evidence>
<dbReference type="GO" id="GO:0043190">
    <property type="term" value="C:ATP-binding cassette (ABC) transporter complex"/>
    <property type="evidence" value="ECO:0007669"/>
    <property type="project" value="InterPro"/>
</dbReference>
<evidence type="ECO:0000256" key="4">
    <source>
        <dbReference type="ARBA" id="ARBA00022475"/>
    </source>
</evidence>
<dbReference type="SUPFAM" id="SSF161098">
    <property type="entry name" value="MetI-like"/>
    <property type="match status" value="1"/>
</dbReference>